<dbReference type="AlphaFoldDB" id="A0A7S0SJB7"/>
<comment type="subcellular location">
    <subcellularLocation>
        <location evidence="2">Membrane</location>
    </subcellularLocation>
</comment>
<name>A0A7S0SJB7_9CHLO</name>
<evidence type="ECO:0000256" key="13">
    <source>
        <dbReference type="RuleBase" id="RU003779"/>
    </source>
</evidence>
<dbReference type="GO" id="GO:0016020">
    <property type="term" value="C:membrane"/>
    <property type="evidence" value="ECO:0007669"/>
    <property type="project" value="UniProtKB-SubCell"/>
</dbReference>
<evidence type="ECO:0000256" key="2">
    <source>
        <dbReference type="ARBA" id="ARBA00004370"/>
    </source>
</evidence>
<keyword evidence="9 15" id="KW-1133">Transmembrane helix</keyword>
<dbReference type="GO" id="GO:0005739">
    <property type="term" value="C:mitochondrion"/>
    <property type="evidence" value="ECO:0007669"/>
    <property type="project" value="TreeGrafter"/>
</dbReference>
<protein>
    <recommendedName>
        <fullName evidence="13">Ubiquinol oxidase</fullName>
        <ecNumber evidence="13">1.10.3.11</ecNumber>
    </recommendedName>
</protein>
<evidence type="ECO:0000256" key="15">
    <source>
        <dbReference type="SAM" id="Phobius"/>
    </source>
</evidence>
<dbReference type="GO" id="GO:0009916">
    <property type="term" value="F:alternative oxidase activity"/>
    <property type="evidence" value="ECO:0007669"/>
    <property type="project" value="UniProtKB-UniRule"/>
</dbReference>
<evidence type="ECO:0000256" key="10">
    <source>
        <dbReference type="ARBA" id="ARBA00023002"/>
    </source>
</evidence>
<evidence type="ECO:0000256" key="9">
    <source>
        <dbReference type="ARBA" id="ARBA00022989"/>
    </source>
</evidence>
<gene>
    <name evidence="16" type="ORF">MANT1106_LOCUS11372</name>
</gene>
<evidence type="ECO:0000256" key="14">
    <source>
        <dbReference type="SAM" id="MobiDB-lite"/>
    </source>
</evidence>
<dbReference type="GO" id="GO:0102721">
    <property type="term" value="F:ubiquinol:oxygen oxidoreductase activity"/>
    <property type="evidence" value="ECO:0007669"/>
    <property type="project" value="UniProtKB-EC"/>
</dbReference>
<feature type="transmembrane region" description="Helical" evidence="15">
    <location>
        <begin position="225"/>
        <end position="243"/>
    </location>
</feature>
<reference evidence="16" key="1">
    <citation type="submission" date="2021-01" db="EMBL/GenBank/DDBJ databases">
        <authorList>
            <person name="Corre E."/>
            <person name="Pelletier E."/>
            <person name="Niang G."/>
            <person name="Scheremetjew M."/>
            <person name="Finn R."/>
            <person name="Kale V."/>
            <person name="Holt S."/>
            <person name="Cochrane G."/>
            <person name="Meng A."/>
            <person name="Brown T."/>
            <person name="Cohen L."/>
        </authorList>
    </citation>
    <scope>NUCLEOTIDE SEQUENCE</scope>
    <source>
        <strain evidence="16">SL-175</strain>
    </source>
</reference>
<keyword evidence="11 13" id="KW-0408">Iron</keyword>
<keyword evidence="4" id="KW-0813">Transport</keyword>
<proteinExistence type="inferred from homology"/>
<comment type="similarity">
    <text evidence="3 13">Belongs to the alternative oxidase family.</text>
</comment>
<comment type="catalytic activity">
    <reaction evidence="1 13">
        <text>2 a ubiquinol + O2 = 2 a ubiquinone + 2 H2O</text>
        <dbReference type="Rhea" id="RHEA:30255"/>
        <dbReference type="Rhea" id="RHEA-COMP:9565"/>
        <dbReference type="Rhea" id="RHEA-COMP:9566"/>
        <dbReference type="ChEBI" id="CHEBI:15377"/>
        <dbReference type="ChEBI" id="CHEBI:15379"/>
        <dbReference type="ChEBI" id="CHEBI:16389"/>
        <dbReference type="ChEBI" id="CHEBI:17976"/>
        <dbReference type="EC" id="1.10.3.11"/>
    </reaction>
</comment>
<keyword evidence="7 13" id="KW-0479">Metal-binding</keyword>
<feature type="region of interest" description="Disordered" evidence="14">
    <location>
        <begin position="1"/>
        <end position="41"/>
    </location>
</feature>
<dbReference type="EC" id="1.10.3.11" evidence="13"/>
<keyword evidence="12 13" id="KW-0472">Membrane</keyword>
<sequence>MAFSSRDRDDDADVKDAHAPSEGLEAGSTGKPGRPGYMPAEATRAGSFPALAARNFQREFESLITDIFRSLSIPTGSTKQSQRLAEDAGEVPSTPEMSEMPECFGFTLSNEAILRYDLSHPPPGPVPVPAPIQLLYTILLFFVDRLYEGKAIERFWFLETVARMPYFAYTTCLHLYETMGWYRAAELRRVHFAEEWNELHHLLIMESMGGDKRWRDRFLGQHAAVFYYWVLVVVFFVAPSWSYKFSEMLETHAVSTYGEFISENAEKLAKLPAPPIARAYYQEGDLYMFDADSDLVRNAVGGDPRRAPCETLLDVFRNILADELEHVKTMALCQDYDSLEKLVSAGGSGRQSKSTSELLDPESRRKWTAWANDVNRDYGDPFLNVKP</sequence>
<evidence type="ECO:0000256" key="3">
    <source>
        <dbReference type="ARBA" id="ARBA00008388"/>
    </source>
</evidence>
<accession>A0A7S0SJB7</accession>
<evidence type="ECO:0000256" key="1">
    <source>
        <dbReference type="ARBA" id="ARBA00001192"/>
    </source>
</evidence>
<keyword evidence="5 13" id="KW-0679">Respiratory chain</keyword>
<evidence type="ECO:0000256" key="8">
    <source>
        <dbReference type="ARBA" id="ARBA00022982"/>
    </source>
</evidence>
<dbReference type="PANTHER" id="PTHR31803">
    <property type="entry name" value="ALTERNATIVE OXIDASE"/>
    <property type="match status" value="1"/>
</dbReference>
<dbReference type="EMBL" id="HBFC01019101">
    <property type="protein sequence ID" value="CAD8708689.1"/>
    <property type="molecule type" value="Transcribed_RNA"/>
</dbReference>
<dbReference type="GO" id="GO:0046872">
    <property type="term" value="F:metal ion binding"/>
    <property type="evidence" value="ECO:0007669"/>
    <property type="project" value="UniProtKB-UniRule"/>
</dbReference>
<dbReference type="GO" id="GO:0010230">
    <property type="term" value="P:alternative respiration"/>
    <property type="evidence" value="ECO:0007669"/>
    <property type="project" value="TreeGrafter"/>
</dbReference>
<evidence type="ECO:0000256" key="11">
    <source>
        <dbReference type="ARBA" id="ARBA00023004"/>
    </source>
</evidence>
<evidence type="ECO:0000256" key="12">
    <source>
        <dbReference type="ARBA" id="ARBA00023136"/>
    </source>
</evidence>
<dbReference type="PANTHER" id="PTHR31803:SF19">
    <property type="entry name" value="UBIQUINOL OXIDASE"/>
    <property type="match status" value="1"/>
</dbReference>
<keyword evidence="10 13" id="KW-0560">Oxidoreductase</keyword>
<dbReference type="InterPro" id="IPR002680">
    <property type="entry name" value="AOX"/>
</dbReference>
<feature type="compositionally biased region" description="Basic and acidic residues" evidence="14">
    <location>
        <begin position="1"/>
        <end position="19"/>
    </location>
</feature>
<dbReference type="InterPro" id="IPR038659">
    <property type="entry name" value="AOX_sf"/>
</dbReference>
<evidence type="ECO:0000256" key="6">
    <source>
        <dbReference type="ARBA" id="ARBA00022692"/>
    </source>
</evidence>
<evidence type="ECO:0000313" key="16">
    <source>
        <dbReference type="EMBL" id="CAD8708689.1"/>
    </source>
</evidence>
<feature type="region of interest" description="Disordered" evidence="14">
    <location>
        <begin position="344"/>
        <end position="363"/>
    </location>
</feature>
<organism evidence="16">
    <name type="scientific">Mantoniella antarctica</name>
    <dbReference type="NCBI Taxonomy" id="81844"/>
    <lineage>
        <taxon>Eukaryota</taxon>
        <taxon>Viridiplantae</taxon>
        <taxon>Chlorophyta</taxon>
        <taxon>Mamiellophyceae</taxon>
        <taxon>Mamiellales</taxon>
        <taxon>Mamiellaceae</taxon>
        <taxon>Mantoniella</taxon>
    </lineage>
</organism>
<keyword evidence="6 13" id="KW-0812">Transmembrane</keyword>
<evidence type="ECO:0000256" key="5">
    <source>
        <dbReference type="ARBA" id="ARBA00022660"/>
    </source>
</evidence>
<dbReference type="Pfam" id="PF01786">
    <property type="entry name" value="AOX"/>
    <property type="match status" value="1"/>
</dbReference>
<dbReference type="GO" id="GO:0106292">
    <property type="term" value="F:superoxide-generating NADPH oxidase activity"/>
    <property type="evidence" value="ECO:0007669"/>
    <property type="project" value="UniProtKB-ARBA"/>
</dbReference>
<evidence type="ECO:0000256" key="4">
    <source>
        <dbReference type="ARBA" id="ARBA00022448"/>
    </source>
</evidence>
<comment type="cofactor">
    <cofactor evidence="13">
        <name>Fe cation</name>
        <dbReference type="ChEBI" id="CHEBI:24875"/>
    </cofactor>
    <text evidence="13">Binds 2 iron ions per subunit.</text>
</comment>
<dbReference type="Gene3D" id="1.20.1260.140">
    <property type="entry name" value="Alternative oxidase"/>
    <property type="match status" value="1"/>
</dbReference>
<evidence type="ECO:0000256" key="7">
    <source>
        <dbReference type="ARBA" id="ARBA00022723"/>
    </source>
</evidence>
<keyword evidence="8 13" id="KW-0249">Electron transport</keyword>
<dbReference type="GO" id="GO:0098803">
    <property type="term" value="C:respiratory chain complex"/>
    <property type="evidence" value="ECO:0007669"/>
    <property type="project" value="UniProtKB-UniRule"/>
</dbReference>